<feature type="region of interest" description="Disordered" evidence="1">
    <location>
        <begin position="13"/>
        <end position="39"/>
    </location>
</feature>
<protein>
    <submittedName>
        <fullName evidence="2">Pectate disaccharide-lyase</fullName>
    </submittedName>
</protein>
<accession>A0AB94ISX3</accession>
<evidence type="ECO:0000256" key="1">
    <source>
        <dbReference type="SAM" id="MobiDB-lite"/>
    </source>
</evidence>
<dbReference type="Proteomes" id="UP000018877">
    <property type="component" value="Unassembled WGS sequence"/>
</dbReference>
<evidence type="ECO:0000313" key="2">
    <source>
        <dbReference type="EMBL" id="ETI70169.1"/>
    </source>
</evidence>
<keyword evidence="3" id="KW-1185">Reference proteome</keyword>
<dbReference type="AlphaFoldDB" id="A0AB94ISX3"/>
<comment type="caution">
    <text evidence="2">The sequence shown here is derived from an EMBL/GenBank/DDBJ whole genome shotgun (WGS) entry which is preliminary data.</text>
</comment>
<dbReference type="EMBL" id="ALAN01000026">
    <property type="protein sequence ID" value="ETI70169.1"/>
    <property type="molecule type" value="Genomic_DNA"/>
</dbReference>
<reference evidence="2 3" key="1">
    <citation type="journal article" date="2014" name="Environ. Microbiol.">
        <title>The nitrate-ammonifying and nosZ-carrying bacterium Bacillus vireti is a potent source and sink for nitric and nitrous oxide under high nitrate conditions.</title>
        <authorList>
            <person name="Mania D."/>
            <person name="Heylen K."/>
            <person name="van Spanning R.J."/>
            <person name="Frostegard A."/>
        </authorList>
    </citation>
    <scope>NUCLEOTIDE SEQUENCE [LARGE SCALE GENOMIC DNA]</scope>
    <source>
        <strain evidence="2 3">LMG 21834</strain>
    </source>
</reference>
<evidence type="ECO:0000313" key="3">
    <source>
        <dbReference type="Proteomes" id="UP000018877"/>
    </source>
</evidence>
<name>A0AB94ISX3_9BACI</name>
<sequence>MFKGNIAHHNIDDGWDLNNRTNEGANKPITLDGLPMLSM</sequence>
<proteinExistence type="predicted"/>
<organism evidence="2 3">
    <name type="scientific">Neobacillus vireti LMG 21834</name>
    <dbReference type="NCBI Taxonomy" id="1131730"/>
    <lineage>
        <taxon>Bacteria</taxon>
        <taxon>Bacillati</taxon>
        <taxon>Bacillota</taxon>
        <taxon>Bacilli</taxon>
        <taxon>Bacillales</taxon>
        <taxon>Bacillaceae</taxon>
        <taxon>Neobacillus</taxon>
    </lineage>
</organism>
<gene>
    <name evidence="2" type="ORF">BAVI_03749</name>
</gene>